<evidence type="ECO:0000256" key="1">
    <source>
        <dbReference type="SAM" id="MobiDB-lite"/>
    </source>
</evidence>
<evidence type="ECO:0000313" key="3">
    <source>
        <dbReference type="Proteomes" id="UP000642829"/>
    </source>
</evidence>
<keyword evidence="3" id="KW-1185">Reference proteome</keyword>
<gene>
    <name evidence="2" type="ORF">GCM10007047_29580</name>
</gene>
<organism evidence="2 3">
    <name type="scientific">Cerasicoccus arenae</name>
    <dbReference type="NCBI Taxonomy" id="424488"/>
    <lineage>
        <taxon>Bacteria</taxon>
        <taxon>Pseudomonadati</taxon>
        <taxon>Verrucomicrobiota</taxon>
        <taxon>Opitutia</taxon>
        <taxon>Puniceicoccales</taxon>
        <taxon>Cerasicoccaceae</taxon>
        <taxon>Cerasicoccus</taxon>
    </lineage>
</organism>
<accession>A0A8J3DKH4</accession>
<dbReference type="Proteomes" id="UP000642829">
    <property type="component" value="Unassembled WGS sequence"/>
</dbReference>
<comment type="caution">
    <text evidence="2">The sequence shown here is derived from an EMBL/GenBank/DDBJ whole genome shotgun (WGS) entry which is preliminary data.</text>
</comment>
<reference evidence="2" key="2">
    <citation type="submission" date="2020-09" db="EMBL/GenBank/DDBJ databases">
        <authorList>
            <person name="Sun Q."/>
            <person name="Kim S."/>
        </authorList>
    </citation>
    <scope>NUCLEOTIDE SEQUENCE</scope>
    <source>
        <strain evidence="2">KCTC 12870</strain>
    </source>
</reference>
<sequence>MRGAGVMREDGVRGTQDSDESRQVELIKDNVGQRTEHLTVAGRVGDED</sequence>
<dbReference type="AlphaFoldDB" id="A0A8J3DKH4"/>
<dbReference type="EMBL" id="BMXG01000023">
    <property type="protein sequence ID" value="GHC10331.1"/>
    <property type="molecule type" value="Genomic_DNA"/>
</dbReference>
<reference evidence="2" key="1">
    <citation type="journal article" date="2014" name="Int. J. Syst. Evol. Microbiol.">
        <title>Complete genome sequence of Corynebacterium casei LMG S-19264T (=DSM 44701T), isolated from a smear-ripened cheese.</title>
        <authorList>
            <consortium name="US DOE Joint Genome Institute (JGI-PGF)"/>
            <person name="Walter F."/>
            <person name="Albersmeier A."/>
            <person name="Kalinowski J."/>
            <person name="Ruckert C."/>
        </authorList>
    </citation>
    <scope>NUCLEOTIDE SEQUENCE</scope>
    <source>
        <strain evidence="2">KCTC 12870</strain>
    </source>
</reference>
<feature type="region of interest" description="Disordered" evidence="1">
    <location>
        <begin position="1"/>
        <end position="23"/>
    </location>
</feature>
<evidence type="ECO:0000313" key="2">
    <source>
        <dbReference type="EMBL" id="GHC10331.1"/>
    </source>
</evidence>
<name>A0A8J3DKH4_9BACT</name>
<protein>
    <submittedName>
        <fullName evidence="2">Uncharacterized protein</fullName>
    </submittedName>
</protein>
<proteinExistence type="predicted"/>